<protein>
    <submittedName>
        <fullName evidence="2">Uncharacterized protein</fullName>
    </submittedName>
</protein>
<proteinExistence type="predicted"/>
<accession>A0AAV0W730</accession>
<name>A0AAV0W730_9HEMI</name>
<comment type="caution">
    <text evidence="2">The sequence shown here is derived from an EMBL/GenBank/DDBJ whole genome shotgun (WGS) entry which is preliminary data.</text>
</comment>
<gene>
    <name evidence="2" type="ORF">MEUPH1_LOCUS7899</name>
</gene>
<feature type="compositionally biased region" description="Polar residues" evidence="1">
    <location>
        <begin position="41"/>
        <end position="53"/>
    </location>
</feature>
<feature type="region of interest" description="Disordered" evidence="1">
    <location>
        <begin position="1"/>
        <end position="80"/>
    </location>
</feature>
<dbReference type="Proteomes" id="UP001160148">
    <property type="component" value="Unassembled WGS sequence"/>
</dbReference>
<evidence type="ECO:0000313" key="3">
    <source>
        <dbReference type="Proteomes" id="UP001160148"/>
    </source>
</evidence>
<evidence type="ECO:0000313" key="2">
    <source>
        <dbReference type="EMBL" id="CAI6351568.1"/>
    </source>
</evidence>
<sequence length="80" mass="8307">MSDNPGATNAAATADEPVCTETTPQPPLPVQHQQQLDEGSRSSPARQHQNGGSPATMAAVVPSPDTPRKRGTNHPTGELL</sequence>
<reference evidence="2 3" key="1">
    <citation type="submission" date="2023-01" db="EMBL/GenBank/DDBJ databases">
        <authorList>
            <person name="Whitehead M."/>
        </authorList>
    </citation>
    <scope>NUCLEOTIDE SEQUENCE [LARGE SCALE GENOMIC DNA]</scope>
</reference>
<dbReference type="AlphaFoldDB" id="A0AAV0W730"/>
<keyword evidence="3" id="KW-1185">Reference proteome</keyword>
<organism evidence="2 3">
    <name type="scientific">Macrosiphum euphorbiae</name>
    <name type="common">potato aphid</name>
    <dbReference type="NCBI Taxonomy" id="13131"/>
    <lineage>
        <taxon>Eukaryota</taxon>
        <taxon>Metazoa</taxon>
        <taxon>Ecdysozoa</taxon>
        <taxon>Arthropoda</taxon>
        <taxon>Hexapoda</taxon>
        <taxon>Insecta</taxon>
        <taxon>Pterygota</taxon>
        <taxon>Neoptera</taxon>
        <taxon>Paraneoptera</taxon>
        <taxon>Hemiptera</taxon>
        <taxon>Sternorrhyncha</taxon>
        <taxon>Aphidomorpha</taxon>
        <taxon>Aphidoidea</taxon>
        <taxon>Aphididae</taxon>
        <taxon>Macrosiphini</taxon>
        <taxon>Macrosiphum</taxon>
    </lineage>
</organism>
<dbReference type="EMBL" id="CARXXK010000001">
    <property type="protein sequence ID" value="CAI6351568.1"/>
    <property type="molecule type" value="Genomic_DNA"/>
</dbReference>
<evidence type="ECO:0000256" key="1">
    <source>
        <dbReference type="SAM" id="MobiDB-lite"/>
    </source>
</evidence>
<feature type="compositionally biased region" description="Polar residues" evidence="1">
    <location>
        <begin position="1"/>
        <end position="11"/>
    </location>
</feature>